<comment type="subcellular location">
    <subcellularLocation>
        <location evidence="1">Cell membrane</location>
        <topology evidence="1">Peripheral membrane protein</topology>
    </subcellularLocation>
</comment>
<dbReference type="Pfam" id="PF00005">
    <property type="entry name" value="ABC_tran"/>
    <property type="match status" value="1"/>
</dbReference>
<keyword evidence="5" id="KW-0547">Nucleotide-binding</keyword>
<protein>
    <submittedName>
        <fullName evidence="9">Peptide/nickel transport system ATP-binding protein/oligopeptide transport system ATP-binding protein</fullName>
    </submittedName>
</protein>
<keyword evidence="7" id="KW-0472">Membrane</keyword>
<dbReference type="GO" id="GO:0016887">
    <property type="term" value="F:ATP hydrolysis activity"/>
    <property type="evidence" value="ECO:0007669"/>
    <property type="project" value="InterPro"/>
</dbReference>
<keyword evidence="4" id="KW-1003">Cell membrane</keyword>
<dbReference type="GO" id="GO:0015833">
    <property type="term" value="P:peptide transport"/>
    <property type="evidence" value="ECO:0007669"/>
    <property type="project" value="InterPro"/>
</dbReference>
<dbReference type="OrthoDB" id="9802264at2"/>
<keyword evidence="10" id="KW-1185">Reference proteome</keyword>
<keyword evidence="6 9" id="KW-0067">ATP-binding</keyword>
<dbReference type="InterPro" id="IPR027417">
    <property type="entry name" value="P-loop_NTPase"/>
</dbReference>
<keyword evidence="3" id="KW-0813">Transport</keyword>
<evidence type="ECO:0000256" key="6">
    <source>
        <dbReference type="ARBA" id="ARBA00022840"/>
    </source>
</evidence>
<dbReference type="Pfam" id="PF08352">
    <property type="entry name" value="oligo_HPY"/>
    <property type="match status" value="1"/>
</dbReference>
<dbReference type="Gene3D" id="3.40.50.300">
    <property type="entry name" value="P-loop containing nucleotide triphosphate hydrolases"/>
    <property type="match status" value="1"/>
</dbReference>
<evidence type="ECO:0000259" key="8">
    <source>
        <dbReference type="PROSITE" id="PS50893"/>
    </source>
</evidence>
<feature type="domain" description="ABC transporter" evidence="8">
    <location>
        <begin position="8"/>
        <end position="259"/>
    </location>
</feature>
<gene>
    <name evidence="9" type="ORF">SAMN05421736_101529</name>
</gene>
<dbReference type="InterPro" id="IPR003593">
    <property type="entry name" value="AAA+_ATPase"/>
</dbReference>
<organism evidence="9 10">
    <name type="scientific">Evansella caseinilytica</name>
    <dbReference type="NCBI Taxonomy" id="1503961"/>
    <lineage>
        <taxon>Bacteria</taxon>
        <taxon>Bacillati</taxon>
        <taxon>Bacillota</taxon>
        <taxon>Bacilli</taxon>
        <taxon>Bacillales</taxon>
        <taxon>Bacillaceae</taxon>
        <taxon>Evansella</taxon>
    </lineage>
</organism>
<name>A0A1H3HKS0_9BACI</name>
<evidence type="ECO:0000256" key="7">
    <source>
        <dbReference type="ARBA" id="ARBA00023136"/>
    </source>
</evidence>
<dbReference type="CDD" id="cd03257">
    <property type="entry name" value="ABC_NikE_OppD_transporters"/>
    <property type="match status" value="1"/>
</dbReference>
<dbReference type="Proteomes" id="UP000198935">
    <property type="component" value="Unassembled WGS sequence"/>
</dbReference>
<evidence type="ECO:0000256" key="5">
    <source>
        <dbReference type="ARBA" id="ARBA00022741"/>
    </source>
</evidence>
<evidence type="ECO:0000313" key="10">
    <source>
        <dbReference type="Proteomes" id="UP000198935"/>
    </source>
</evidence>
<dbReference type="InterPro" id="IPR017871">
    <property type="entry name" value="ABC_transporter-like_CS"/>
</dbReference>
<evidence type="ECO:0000256" key="4">
    <source>
        <dbReference type="ARBA" id="ARBA00022475"/>
    </source>
</evidence>
<dbReference type="NCBIfam" id="TIGR01727">
    <property type="entry name" value="oligo_HPY"/>
    <property type="match status" value="1"/>
</dbReference>
<dbReference type="GO" id="GO:0005886">
    <property type="term" value="C:plasma membrane"/>
    <property type="evidence" value="ECO:0007669"/>
    <property type="project" value="UniProtKB-SubCell"/>
</dbReference>
<accession>A0A1H3HKS0</accession>
<evidence type="ECO:0000313" key="9">
    <source>
        <dbReference type="EMBL" id="SDY15970.1"/>
    </source>
</evidence>
<reference evidence="10" key="1">
    <citation type="submission" date="2016-10" db="EMBL/GenBank/DDBJ databases">
        <authorList>
            <person name="Varghese N."/>
            <person name="Submissions S."/>
        </authorList>
    </citation>
    <scope>NUCLEOTIDE SEQUENCE [LARGE SCALE GENOMIC DNA]</scope>
    <source>
        <strain evidence="10">SP</strain>
    </source>
</reference>
<evidence type="ECO:0000256" key="2">
    <source>
        <dbReference type="ARBA" id="ARBA00005417"/>
    </source>
</evidence>
<dbReference type="InterPro" id="IPR013563">
    <property type="entry name" value="Oligopep_ABC_C"/>
</dbReference>
<dbReference type="PROSITE" id="PS00211">
    <property type="entry name" value="ABC_TRANSPORTER_1"/>
    <property type="match status" value="1"/>
</dbReference>
<dbReference type="AlphaFoldDB" id="A0A1H3HKS0"/>
<dbReference type="InterPro" id="IPR050388">
    <property type="entry name" value="ABC_Ni/Peptide_Import"/>
</dbReference>
<dbReference type="PANTHER" id="PTHR43297:SF2">
    <property type="entry name" value="DIPEPTIDE TRANSPORT ATP-BINDING PROTEIN DPPD"/>
    <property type="match status" value="1"/>
</dbReference>
<evidence type="ECO:0000256" key="1">
    <source>
        <dbReference type="ARBA" id="ARBA00004202"/>
    </source>
</evidence>
<dbReference type="SMART" id="SM00382">
    <property type="entry name" value="AAA"/>
    <property type="match status" value="1"/>
</dbReference>
<dbReference type="PANTHER" id="PTHR43297">
    <property type="entry name" value="OLIGOPEPTIDE TRANSPORT ATP-BINDING PROTEIN APPD"/>
    <property type="match status" value="1"/>
</dbReference>
<dbReference type="GO" id="GO:0005524">
    <property type="term" value="F:ATP binding"/>
    <property type="evidence" value="ECO:0007669"/>
    <property type="project" value="UniProtKB-KW"/>
</dbReference>
<dbReference type="PROSITE" id="PS50893">
    <property type="entry name" value="ABC_TRANSPORTER_2"/>
    <property type="match status" value="1"/>
</dbReference>
<dbReference type="EMBL" id="FNPI01000001">
    <property type="protein sequence ID" value="SDY15970.1"/>
    <property type="molecule type" value="Genomic_DNA"/>
</dbReference>
<sequence>MENQEPLLQVEDLAVSFTSSSGTVKAVNGVSFTLHHGETIGIVGESGSGKSVTATSILRLLPPRTSSIDGGRIVFEGENLVALPPGRMRRIRGNDISMIFQDPMTSLNPVFTIGNQLVEAIRLHQQVTKKEAVKRAVEMLRLVGIPEPERRIRQYPHEFSGGMRQRAMIAIALSCHPKLLIADEPTTALDVTVQAQILRLMKELQNKLKMAIILITHDLGVVWENCDKVIVMYAGSVVETTSVNKLYVNPLHPYTWGLLDSQVQAAGDKQAKLTPIPGTPPDLRNEIAGCPFAERCGYAKEVCFEEKPELTEVEAQHHVACHFQTAASRLERNEVLI</sequence>
<dbReference type="FunFam" id="3.40.50.300:FF:000016">
    <property type="entry name" value="Oligopeptide ABC transporter ATP-binding component"/>
    <property type="match status" value="1"/>
</dbReference>
<comment type="similarity">
    <text evidence="2">Belongs to the ABC transporter superfamily.</text>
</comment>
<dbReference type="InterPro" id="IPR003439">
    <property type="entry name" value="ABC_transporter-like_ATP-bd"/>
</dbReference>
<proteinExistence type="inferred from homology"/>
<dbReference type="STRING" id="1503961.SAMN05421736_101529"/>
<evidence type="ECO:0000256" key="3">
    <source>
        <dbReference type="ARBA" id="ARBA00022448"/>
    </source>
</evidence>
<dbReference type="SUPFAM" id="SSF52540">
    <property type="entry name" value="P-loop containing nucleoside triphosphate hydrolases"/>
    <property type="match status" value="1"/>
</dbReference>